<dbReference type="SUPFAM" id="SSF53756">
    <property type="entry name" value="UDP-Glycosyltransferase/glycogen phosphorylase"/>
    <property type="match status" value="1"/>
</dbReference>
<dbReference type="CDD" id="cd03801">
    <property type="entry name" value="GT4_PimA-like"/>
    <property type="match status" value="1"/>
</dbReference>
<dbReference type="PANTHER" id="PTHR12526:SF590">
    <property type="entry name" value="ALPHA-MALTOSE-1-PHOSPHATE SYNTHASE"/>
    <property type="match status" value="1"/>
</dbReference>
<gene>
    <name evidence="2" type="ORF">H6G03_25975</name>
</gene>
<dbReference type="InterPro" id="IPR028098">
    <property type="entry name" value="Glyco_trans_4-like_N"/>
</dbReference>
<dbReference type="Pfam" id="PF13692">
    <property type="entry name" value="Glyco_trans_1_4"/>
    <property type="match status" value="1"/>
</dbReference>
<dbReference type="AlphaFoldDB" id="A0A926ZIV7"/>
<dbReference type="RefSeq" id="WP_190470928.1">
    <property type="nucleotide sequence ID" value="NZ_JACJPW010000084.1"/>
</dbReference>
<name>A0A926ZIV7_9CYAN</name>
<comment type="caution">
    <text evidence="2">The sequence shown here is derived from an EMBL/GenBank/DDBJ whole genome shotgun (WGS) entry which is preliminary data.</text>
</comment>
<dbReference type="Pfam" id="PF13439">
    <property type="entry name" value="Glyco_transf_4"/>
    <property type="match status" value="1"/>
</dbReference>
<keyword evidence="3" id="KW-1185">Reference proteome</keyword>
<reference evidence="2" key="1">
    <citation type="journal article" date="2015" name="ISME J.">
        <title>Draft Genome Sequence of Streptomyces incarnatus NRRL8089, which Produces the Nucleoside Antibiotic Sinefungin.</title>
        <authorList>
            <person name="Oshima K."/>
            <person name="Hattori M."/>
            <person name="Shimizu H."/>
            <person name="Fukuda K."/>
            <person name="Nemoto M."/>
            <person name="Inagaki K."/>
            <person name="Tamura T."/>
        </authorList>
    </citation>
    <scope>NUCLEOTIDE SEQUENCE</scope>
    <source>
        <strain evidence="2">FACHB-1375</strain>
    </source>
</reference>
<protein>
    <submittedName>
        <fullName evidence="2">Glycosyltransferase family 4 protein</fullName>
    </submittedName>
</protein>
<proteinExistence type="predicted"/>
<sequence length="374" mass="41954">MQNIVAPVESRVANYRIGLVIEWYMGHVTHGQNLERSLRHNPRIEPTWMPVPFQSDDIWQKLPGHTLRLSLRARDLVRAAVQKNALDCLFYHTPVTALLSLGMMQRIPTILSLDCTPIDLVRMGAAYKYDAPNKLFDRLKFEWFRRMYESAAAIVTMSDWAKNSLVGDYNIASEKVTTILPGLDLNQWRPTVKEAGKNQPLKLLFVGGDFERKGGYVLLEAFRSGLRDRCTLDIVTKDEIVTSAESVRVHRGLTPNSPLLRQLFADADLFIFPTLGDFIPFVVMEAMASGLPIVATNVGAMPEQVEYGVTGLLVPPNDPGAIVQAVSSLANNPDRLVAMGIASRDRAERLFNGERNYKMVVDLIEQCVDEKRSL</sequence>
<dbReference type="Proteomes" id="UP000641646">
    <property type="component" value="Unassembled WGS sequence"/>
</dbReference>
<dbReference type="Gene3D" id="3.40.50.2000">
    <property type="entry name" value="Glycogen Phosphorylase B"/>
    <property type="match status" value="2"/>
</dbReference>
<dbReference type="EMBL" id="JACJPW010000084">
    <property type="protein sequence ID" value="MBD2184475.1"/>
    <property type="molecule type" value="Genomic_DNA"/>
</dbReference>
<evidence type="ECO:0000313" key="3">
    <source>
        <dbReference type="Proteomes" id="UP000641646"/>
    </source>
</evidence>
<evidence type="ECO:0000259" key="1">
    <source>
        <dbReference type="Pfam" id="PF13439"/>
    </source>
</evidence>
<accession>A0A926ZIV7</accession>
<dbReference type="GO" id="GO:0016757">
    <property type="term" value="F:glycosyltransferase activity"/>
    <property type="evidence" value="ECO:0007669"/>
    <property type="project" value="TreeGrafter"/>
</dbReference>
<feature type="domain" description="Glycosyltransferase subfamily 4-like N-terminal" evidence="1">
    <location>
        <begin position="65"/>
        <end position="186"/>
    </location>
</feature>
<reference evidence="2" key="2">
    <citation type="submission" date="2020-08" db="EMBL/GenBank/DDBJ databases">
        <authorList>
            <person name="Chen M."/>
            <person name="Teng W."/>
            <person name="Zhao L."/>
            <person name="Hu C."/>
            <person name="Zhou Y."/>
            <person name="Han B."/>
            <person name="Song L."/>
            <person name="Shu W."/>
        </authorList>
    </citation>
    <scope>NUCLEOTIDE SEQUENCE</scope>
    <source>
        <strain evidence="2">FACHB-1375</strain>
    </source>
</reference>
<organism evidence="2 3">
    <name type="scientific">Aerosakkonema funiforme FACHB-1375</name>
    <dbReference type="NCBI Taxonomy" id="2949571"/>
    <lineage>
        <taxon>Bacteria</taxon>
        <taxon>Bacillati</taxon>
        <taxon>Cyanobacteriota</taxon>
        <taxon>Cyanophyceae</taxon>
        <taxon>Oscillatoriophycideae</taxon>
        <taxon>Aerosakkonematales</taxon>
        <taxon>Aerosakkonemataceae</taxon>
        <taxon>Aerosakkonema</taxon>
    </lineage>
</organism>
<dbReference type="PANTHER" id="PTHR12526">
    <property type="entry name" value="GLYCOSYLTRANSFERASE"/>
    <property type="match status" value="1"/>
</dbReference>
<evidence type="ECO:0000313" key="2">
    <source>
        <dbReference type="EMBL" id="MBD2184475.1"/>
    </source>
</evidence>